<organism evidence="3">
    <name type="scientific">Chondromyces crocatus</name>
    <dbReference type="NCBI Taxonomy" id="52"/>
    <lineage>
        <taxon>Bacteria</taxon>
        <taxon>Pseudomonadati</taxon>
        <taxon>Myxococcota</taxon>
        <taxon>Polyangia</taxon>
        <taxon>Polyangiales</taxon>
        <taxon>Polyangiaceae</taxon>
        <taxon>Chondromyces</taxon>
    </lineage>
</organism>
<dbReference type="KEGG" id="ccro:CMC5_030050"/>
<dbReference type="PANTHER" id="PTHR42964">
    <property type="entry name" value="ENOYL-COA HYDRATASE"/>
    <property type="match status" value="1"/>
</dbReference>
<keyword evidence="3" id="KW-0413">Isomerase</keyword>
<gene>
    <name evidence="3" type="primary">croF</name>
    <name evidence="2" type="ORF">CMC5_030050</name>
</gene>
<dbReference type="Gene3D" id="3.90.226.10">
    <property type="entry name" value="2-enoyl-CoA Hydratase, Chain A, domain 1"/>
    <property type="match status" value="1"/>
</dbReference>
<dbReference type="CDD" id="cd06558">
    <property type="entry name" value="crotonase-like"/>
    <property type="match status" value="1"/>
</dbReference>
<accession>G4RJB7</accession>
<dbReference type="GO" id="GO:0016853">
    <property type="term" value="F:isomerase activity"/>
    <property type="evidence" value="ECO:0007669"/>
    <property type="project" value="UniProtKB-KW"/>
</dbReference>
<evidence type="ECO:0000313" key="2">
    <source>
        <dbReference type="EMBL" id="AKT38859.1"/>
    </source>
</evidence>
<proteinExistence type="inferred from homology"/>
<dbReference type="InterPro" id="IPR001753">
    <property type="entry name" value="Enoyl-CoA_hydra/iso"/>
</dbReference>
<dbReference type="InterPro" id="IPR029045">
    <property type="entry name" value="ClpP/crotonase-like_dom_sf"/>
</dbReference>
<sequence length="267" mass="28152">MELTSVGERVRAVREGSVTRVTLTHPSTGNALDCAALEQLVGALRAAVSDAACRALVVSSVGPRFCSGADVFTQADDAPEREASMRAFVECMTLLCASSMPTIACVEGDALGGGVGLAAACDIVLASEEVTFTLSEVIFGMIPALITPFLLRRLTLGRLRYMMVSSRAIPAREAREAGLVDEVVPGGEMEATLARQLGRIGRSSPPAIATGKAYLDGFGPGGLEARTSAAMALQQEWLKRPEVMEGIQMFADGFSPPWFEKLGRAGR</sequence>
<evidence type="ECO:0000313" key="3">
    <source>
        <dbReference type="EMBL" id="CBD77741.1"/>
    </source>
</evidence>
<evidence type="ECO:0000313" key="4">
    <source>
        <dbReference type="Proteomes" id="UP000067626"/>
    </source>
</evidence>
<dbReference type="AlphaFoldDB" id="G4RJB7"/>
<dbReference type="PANTHER" id="PTHR42964:SF1">
    <property type="entry name" value="POLYKETIDE BIOSYNTHESIS ENOYL-COA HYDRATASE PKSH-RELATED"/>
    <property type="match status" value="1"/>
</dbReference>
<dbReference type="EMBL" id="CP012159">
    <property type="protein sequence ID" value="AKT38859.1"/>
    <property type="molecule type" value="Genomic_DNA"/>
</dbReference>
<dbReference type="Pfam" id="PF00378">
    <property type="entry name" value="ECH_1"/>
    <property type="match status" value="1"/>
</dbReference>
<name>G4RJB7_CHOCO</name>
<evidence type="ECO:0000256" key="1">
    <source>
        <dbReference type="ARBA" id="ARBA00005254"/>
    </source>
</evidence>
<reference evidence="3" key="1">
    <citation type="submission" date="2009-09" db="EMBL/GenBank/DDBJ databases">
        <title>Isolation and Characterization of the Crocacin Biosynthetic Gene Cluster from Chondromyces crocatus Cmc5.</title>
        <authorList>
            <person name="Rachid S."/>
        </authorList>
    </citation>
    <scope>NUCLEOTIDE SEQUENCE</scope>
    <source>
        <strain evidence="3">Cmc5</strain>
    </source>
</reference>
<dbReference type="SUPFAM" id="SSF52096">
    <property type="entry name" value="ClpP/crotonase"/>
    <property type="match status" value="1"/>
</dbReference>
<dbReference type="RefSeq" id="WP_050431040.1">
    <property type="nucleotide sequence ID" value="NZ_CP012159.1"/>
</dbReference>
<dbReference type="InterPro" id="IPR051683">
    <property type="entry name" value="Enoyl-CoA_Hydratase/Isomerase"/>
</dbReference>
<comment type="similarity">
    <text evidence="1">Belongs to the enoyl-CoA hydratase/isomerase family.</text>
</comment>
<protein>
    <submittedName>
        <fullName evidence="3">Enoyl-coA-hydratase/isomerase</fullName>
    </submittedName>
</protein>
<keyword evidence="4" id="KW-1185">Reference proteome</keyword>
<dbReference type="STRING" id="52.CMC5_030050"/>
<dbReference type="EMBL" id="FN547928">
    <property type="protein sequence ID" value="CBD77741.1"/>
    <property type="molecule type" value="Genomic_DNA"/>
</dbReference>
<dbReference type="OrthoDB" id="9807606at2"/>
<dbReference type="Proteomes" id="UP000067626">
    <property type="component" value="Chromosome"/>
</dbReference>
<reference evidence="2 4" key="2">
    <citation type="submission" date="2015-07" db="EMBL/GenBank/DDBJ databases">
        <title>Genome analysis of myxobacterium Chondromyces crocatus Cm c5 reveals a high potential for natural compound synthesis and the genetic basis for the loss of fruiting body formation.</title>
        <authorList>
            <person name="Zaburannyi N."/>
            <person name="Bunk B."/>
            <person name="Maier J."/>
            <person name="Overmann J."/>
            <person name="Mueller R."/>
        </authorList>
    </citation>
    <scope>NUCLEOTIDE SEQUENCE [LARGE SCALE GENOMIC DNA]</scope>
    <source>
        <strain evidence="2 4">Cm c5</strain>
    </source>
</reference>